<accession>A0A8T4KW38</accession>
<evidence type="ECO:0000256" key="8">
    <source>
        <dbReference type="ARBA" id="ARBA00022598"/>
    </source>
</evidence>
<dbReference type="EMBL" id="JAGVWB010000014">
    <property type="protein sequence ID" value="MBS3058204.1"/>
    <property type="molecule type" value="Genomic_DNA"/>
</dbReference>
<dbReference type="FunFam" id="2.40.50.140:FF:000042">
    <property type="entry name" value="Methionine--tRNA ligase"/>
    <property type="match status" value="1"/>
</dbReference>
<name>A0A8T4KW38_9ARCH</name>
<evidence type="ECO:0000313" key="17">
    <source>
        <dbReference type="EMBL" id="MBS3058204.1"/>
    </source>
</evidence>
<evidence type="ECO:0000256" key="4">
    <source>
        <dbReference type="ARBA" id="ARBA00012838"/>
    </source>
</evidence>
<dbReference type="PANTHER" id="PTHR11586:SF37">
    <property type="entry name" value="TRNA-BINDING DOMAIN-CONTAINING PROTEIN"/>
    <property type="match status" value="1"/>
</dbReference>
<evidence type="ECO:0000256" key="2">
    <source>
        <dbReference type="ARBA" id="ARBA00004496"/>
    </source>
</evidence>
<dbReference type="InterPro" id="IPR012340">
    <property type="entry name" value="NA-bd_OB-fold"/>
</dbReference>
<evidence type="ECO:0000256" key="14">
    <source>
        <dbReference type="ARBA" id="ARBA00030904"/>
    </source>
</evidence>
<dbReference type="GO" id="GO:0004825">
    <property type="term" value="F:methionine-tRNA ligase activity"/>
    <property type="evidence" value="ECO:0007669"/>
    <property type="project" value="UniProtKB-EC"/>
</dbReference>
<proteinExistence type="predicted"/>
<comment type="subcellular location">
    <subcellularLocation>
        <location evidence="2">Cytoplasm</location>
    </subcellularLocation>
</comment>
<evidence type="ECO:0000256" key="3">
    <source>
        <dbReference type="ARBA" id="ARBA00011738"/>
    </source>
</evidence>
<evidence type="ECO:0000256" key="6">
    <source>
        <dbReference type="ARBA" id="ARBA00022490"/>
    </source>
</evidence>
<dbReference type="Gene3D" id="2.40.50.140">
    <property type="entry name" value="Nucleic acid-binding proteins"/>
    <property type="match status" value="1"/>
</dbReference>
<evidence type="ECO:0000256" key="13">
    <source>
        <dbReference type="ARBA" id="ARBA00023146"/>
    </source>
</evidence>
<organism evidence="17 18">
    <name type="scientific">Candidatus Iainarchaeum sp</name>
    <dbReference type="NCBI Taxonomy" id="3101447"/>
    <lineage>
        <taxon>Archaea</taxon>
        <taxon>Candidatus Iainarchaeota</taxon>
        <taxon>Candidatus Iainarchaeia</taxon>
        <taxon>Candidatus Iainarchaeales</taxon>
        <taxon>Candidatus Iainarchaeaceae</taxon>
        <taxon>Candidatus Iainarchaeum</taxon>
    </lineage>
</organism>
<keyword evidence="10" id="KW-0067">ATP-binding</keyword>
<dbReference type="GO" id="GO:0000049">
    <property type="term" value="F:tRNA binding"/>
    <property type="evidence" value="ECO:0007669"/>
    <property type="project" value="UniProtKB-KW"/>
</dbReference>
<dbReference type="AlphaFoldDB" id="A0A8T4KW38"/>
<comment type="subunit">
    <text evidence="3">Homodimer.</text>
</comment>
<evidence type="ECO:0000256" key="12">
    <source>
        <dbReference type="ARBA" id="ARBA00022917"/>
    </source>
</evidence>
<reference evidence="17" key="2">
    <citation type="submission" date="2021-05" db="EMBL/GenBank/DDBJ databases">
        <title>Protein family content uncovers lineage relationships and bacterial pathway maintenance mechanisms in DPANN archaea.</title>
        <authorList>
            <person name="Castelle C.J."/>
            <person name="Meheust R."/>
            <person name="Jaffe A.L."/>
            <person name="Seitz K."/>
            <person name="Gong X."/>
            <person name="Baker B.J."/>
            <person name="Banfield J.F."/>
        </authorList>
    </citation>
    <scope>NUCLEOTIDE SEQUENCE</scope>
    <source>
        <strain evidence="17">RIFCSPLOWO2_01_FULL_43_13</strain>
    </source>
</reference>
<protein>
    <recommendedName>
        <fullName evidence="5">Methionine--tRNA ligase</fullName>
        <ecNumber evidence="4">6.1.1.10</ecNumber>
    </recommendedName>
    <alternativeName>
        <fullName evidence="14">Methionyl-tRNA synthetase</fullName>
    </alternativeName>
</protein>
<dbReference type="InterPro" id="IPR002547">
    <property type="entry name" value="tRNA-bd_dom"/>
</dbReference>
<keyword evidence="9" id="KW-0547">Nucleotide-binding</keyword>
<evidence type="ECO:0000259" key="16">
    <source>
        <dbReference type="PROSITE" id="PS50886"/>
    </source>
</evidence>
<dbReference type="InterPro" id="IPR051270">
    <property type="entry name" value="Tyrosine-tRNA_ligase_regulator"/>
</dbReference>
<dbReference type="GO" id="GO:0005737">
    <property type="term" value="C:cytoplasm"/>
    <property type="evidence" value="ECO:0007669"/>
    <property type="project" value="UniProtKB-SubCell"/>
</dbReference>
<dbReference type="Proteomes" id="UP000680185">
    <property type="component" value="Unassembled WGS sequence"/>
</dbReference>
<keyword evidence="6" id="KW-0963">Cytoplasm</keyword>
<dbReference type="PANTHER" id="PTHR11586">
    <property type="entry name" value="TRNA-AMINOACYLATION COFACTOR ARC1 FAMILY MEMBER"/>
    <property type="match status" value="1"/>
</dbReference>
<dbReference type="GO" id="GO:0006412">
    <property type="term" value="P:translation"/>
    <property type="evidence" value="ECO:0007669"/>
    <property type="project" value="UniProtKB-KW"/>
</dbReference>
<evidence type="ECO:0000256" key="5">
    <source>
        <dbReference type="ARBA" id="ARBA00018753"/>
    </source>
</evidence>
<dbReference type="PROSITE" id="PS50886">
    <property type="entry name" value="TRBD"/>
    <property type="match status" value="1"/>
</dbReference>
<evidence type="ECO:0000256" key="15">
    <source>
        <dbReference type="ARBA" id="ARBA00047364"/>
    </source>
</evidence>
<evidence type="ECO:0000256" key="7">
    <source>
        <dbReference type="ARBA" id="ARBA00022555"/>
    </source>
</evidence>
<keyword evidence="11" id="KW-0694">RNA-binding</keyword>
<keyword evidence="7" id="KW-0820">tRNA-binding</keyword>
<comment type="caution">
    <text evidence="17">The sequence shown here is derived from an EMBL/GenBank/DDBJ whole genome shotgun (WGS) entry which is preliminary data.</text>
</comment>
<evidence type="ECO:0000313" key="18">
    <source>
        <dbReference type="Proteomes" id="UP000680185"/>
    </source>
</evidence>
<keyword evidence="8 17" id="KW-0436">Ligase</keyword>
<sequence>MAETISFNDFKKAELKVAKILSVEDILGKDKLFKLSIDIGEENPRTLIAGVKEFYSKEELVGKQIIVVANLERKRIGSLVSEGMLLAVKALDGSYALLTIEKEAKAGTLVD</sequence>
<comment type="catalytic activity">
    <reaction evidence="15">
        <text>tRNA(Met) + L-methionine + ATP = L-methionyl-tRNA(Met) + AMP + diphosphate</text>
        <dbReference type="Rhea" id="RHEA:13481"/>
        <dbReference type="Rhea" id="RHEA-COMP:9667"/>
        <dbReference type="Rhea" id="RHEA-COMP:9698"/>
        <dbReference type="ChEBI" id="CHEBI:30616"/>
        <dbReference type="ChEBI" id="CHEBI:33019"/>
        <dbReference type="ChEBI" id="CHEBI:57844"/>
        <dbReference type="ChEBI" id="CHEBI:78442"/>
        <dbReference type="ChEBI" id="CHEBI:78530"/>
        <dbReference type="ChEBI" id="CHEBI:456215"/>
        <dbReference type="EC" id="6.1.1.10"/>
    </reaction>
</comment>
<evidence type="ECO:0000256" key="1">
    <source>
        <dbReference type="ARBA" id="ARBA00003314"/>
    </source>
</evidence>
<feature type="domain" description="TRNA-binding" evidence="16">
    <location>
        <begin position="9"/>
        <end position="111"/>
    </location>
</feature>
<keyword evidence="12" id="KW-0648">Protein biosynthesis</keyword>
<reference evidence="17" key="1">
    <citation type="submission" date="2021-03" db="EMBL/GenBank/DDBJ databases">
        <authorList>
            <person name="Jaffe A."/>
        </authorList>
    </citation>
    <scope>NUCLEOTIDE SEQUENCE</scope>
    <source>
        <strain evidence="17">RIFCSPLOWO2_01_FULL_43_13</strain>
    </source>
</reference>
<gene>
    <name evidence="17" type="ORF">J4478_02270</name>
</gene>
<dbReference type="GO" id="GO:0005524">
    <property type="term" value="F:ATP binding"/>
    <property type="evidence" value="ECO:0007669"/>
    <property type="project" value="UniProtKB-KW"/>
</dbReference>
<comment type="function">
    <text evidence="1">Is required not only for elongation of protein synthesis but also for the initiation of all mRNA translation through initiator tRNA(fMet) aminoacylation.</text>
</comment>
<dbReference type="SUPFAM" id="SSF50249">
    <property type="entry name" value="Nucleic acid-binding proteins"/>
    <property type="match status" value="1"/>
</dbReference>
<dbReference type="Pfam" id="PF01588">
    <property type="entry name" value="tRNA_bind"/>
    <property type="match status" value="1"/>
</dbReference>
<keyword evidence="13" id="KW-0030">Aminoacyl-tRNA synthetase</keyword>
<evidence type="ECO:0000256" key="11">
    <source>
        <dbReference type="ARBA" id="ARBA00022884"/>
    </source>
</evidence>
<evidence type="ECO:0000256" key="9">
    <source>
        <dbReference type="ARBA" id="ARBA00022741"/>
    </source>
</evidence>
<dbReference type="EC" id="6.1.1.10" evidence="4"/>
<evidence type="ECO:0000256" key="10">
    <source>
        <dbReference type="ARBA" id="ARBA00022840"/>
    </source>
</evidence>